<dbReference type="PANTHER" id="PTHR22807">
    <property type="entry name" value="NOP2 YEAST -RELATED NOL1/NOP2/FMU SUN DOMAIN-CONTAINING"/>
    <property type="match status" value="1"/>
</dbReference>
<feature type="domain" description="SAM-dependent MTase RsmB/NOP-type" evidence="6">
    <location>
        <begin position="97"/>
        <end position="385"/>
    </location>
</feature>
<comment type="function">
    <text evidence="5">S-adenosyl-L-methionine-dependent methyltransferase that specifically methylates the C5 position of cytosine 72 in several tRNAs.</text>
</comment>
<dbReference type="InterPro" id="IPR043699">
    <property type="entry name" value="NSUN6"/>
</dbReference>
<evidence type="ECO:0000313" key="7">
    <source>
        <dbReference type="EMBL" id="HHP67943.1"/>
    </source>
</evidence>
<protein>
    <recommendedName>
        <fullName evidence="5">tRNA (cytosine(72)-C(5))-methyltransferase</fullName>
        <shortName evidence="5">tRNA:m(5)C72 MTase</shortName>
        <ecNumber evidence="5">2.1.1.-</ecNumber>
    </recommendedName>
</protein>
<dbReference type="PROSITE" id="PS50890">
    <property type="entry name" value="PUA"/>
    <property type="match status" value="1"/>
</dbReference>
<dbReference type="InterPro" id="IPR036974">
    <property type="entry name" value="PUA_sf"/>
</dbReference>
<dbReference type="PANTHER" id="PTHR22807:SF34">
    <property type="entry name" value="TRNA (CYTOSINE(72)-C(5))-METHYLTRANSFERASE NSUN6"/>
    <property type="match status" value="1"/>
</dbReference>
<organism evidence="7">
    <name type="scientific">Thermogladius calderae</name>
    <dbReference type="NCBI Taxonomy" id="1200300"/>
    <lineage>
        <taxon>Archaea</taxon>
        <taxon>Thermoproteota</taxon>
        <taxon>Thermoprotei</taxon>
        <taxon>Desulfurococcales</taxon>
        <taxon>Desulfurococcaceae</taxon>
        <taxon>Thermogladius</taxon>
    </lineage>
</organism>
<dbReference type="InterPro" id="IPR023267">
    <property type="entry name" value="RCMT"/>
</dbReference>
<dbReference type="InterPro" id="IPR001678">
    <property type="entry name" value="MeTrfase_RsmB-F_NOP2_dom"/>
</dbReference>
<dbReference type="AlphaFoldDB" id="A0A7J3XZF5"/>
<dbReference type="InterPro" id="IPR029063">
    <property type="entry name" value="SAM-dependent_MTases_sf"/>
</dbReference>
<dbReference type="InterPro" id="IPR054728">
    <property type="entry name" value="RsmB-like_ferredoxin"/>
</dbReference>
<dbReference type="GO" id="GO:0006400">
    <property type="term" value="P:tRNA modification"/>
    <property type="evidence" value="ECO:0007669"/>
    <property type="project" value="UniProtKB-UniRule"/>
</dbReference>
<dbReference type="GO" id="GO:0016428">
    <property type="term" value="F:tRNA (cytidine-5-)-methyltransferase activity"/>
    <property type="evidence" value="ECO:0007669"/>
    <property type="project" value="UniProtKB-UniRule"/>
</dbReference>
<reference evidence="7" key="1">
    <citation type="journal article" date="2020" name="mSystems">
        <title>Genome- and Community-Level Interaction Insights into Carbon Utilization and Element Cycling Functions of Hydrothermarchaeota in Hydrothermal Sediment.</title>
        <authorList>
            <person name="Zhou Z."/>
            <person name="Liu Y."/>
            <person name="Xu W."/>
            <person name="Pan J."/>
            <person name="Luo Z.H."/>
            <person name="Li M."/>
        </authorList>
    </citation>
    <scope>NUCLEOTIDE SEQUENCE [LARGE SCALE GENOMIC DNA]</scope>
    <source>
        <strain evidence="7">SpSt-110</strain>
    </source>
</reference>
<dbReference type="Pfam" id="PF01189">
    <property type="entry name" value="Methyltr_RsmB-F"/>
    <property type="match status" value="1"/>
</dbReference>
<evidence type="ECO:0000256" key="2">
    <source>
        <dbReference type="ARBA" id="ARBA00022679"/>
    </source>
</evidence>
<dbReference type="SUPFAM" id="SSF53335">
    <property type="entry name" value="S-adenosyl-L-methionine-dependent methyltransferases"/>
    <property type="match status" value="1"/>
</dbReference>
<feature type="binding site" evidence="5">
    <location>
        <position position="225"/>
    </location>
    <ligand>
        <name>S-adenosyl-L-methionine</name>
        <dbReference type="ChEBI" id="CHEBI:59789"/>
    </ligand>
</feature>
<feature type="binding site" evidence="5">
    <location>
        <position position="300"/>
    </location>
    <ligand>
        <name>S-adenosyl-L-methionine</name>
        <dbReference type="ChEBI" id="CHEBI:59789"/>
    </ligand>
</feature>
<dbReference type="Gene3D" id="3.40.50.150">
    <property type="entry name" value="Vaccinia Virus protein VP39"/>
    <property type="match status" value="1"/>
</dbReference>
<dbReference type="EC" id="2.1.1.-" evidence="5"/>
<dbReference type="GO" id="GO:0000049">
    <property type="term" value="F:tRNA binding"/>
    <property type="evidence" value="ECO:0007669"/>
    <property type="project" value="UniProtKB-UniRule"/>
</dbReference>
<evidence type="ECO:0000256" key="1">
    <source>
        <dbReference type="ARBA" id="ARBA00022603"/>
    </source>
</evidence>
<evidence type="ECO:0000256" key="4">
    <source>
        <dbReference type="ARBA" id="ARBA00022884"/>
    </source>
</evidence>
<feature type="binding site" evidence="5">
    <location>
        <position position="230"/>
    </location>
    <ligand>
        <name>S-adenosyl-L-methionine</name>
        <dbReference type="ChEBI" id="CHEBI:59789"/>
    </ligand>
</feature>
<evidence type="ECO:0000256" key="5">
    <source>
        <dbReference type="HAMAP-Rule" id="MF_02237"/>
    </source>
</evidence>
<feature type="active site" description="Nucleophile" evidence="5">
    <location>
        <position position="323"/>
    </location>
</feature>
<gene>
    <name evidence="7" type="ORF">ENM60_04040</name>
</gene>
<feature type="binding site" evidence="5">
    <location>
        <position position="273"/>
    </location>
    <ligand>
        <name>S-adenosyl-L-methionine</name>
        <dbReference type="ChEBI" id="CHEBI:59789"/>
    </ligand>
</feature>
<feature type="binding site" evidence="5">
    <location>
        <position position="253"/>
    </location>
    <ligand>
        <name>S-adenosyl-L-methionine</name>
        <dbReference type="ChEBI" id="CHEBI:59789"/>
    </ligand>
</feature>
<dbReference type="Gene3D" id="3.30.70.1170">
    <property type="entry name" value="Sun protein, domain 3"/>
    <property type="match status" value="1"/>
</dbReference>
<keyword evidence="1 5" id="KW-0489">Methyltransferase</keyword>
<proteinExistence type="inferred from homology"/>
<dbReference type="EMBL" id="DRYK01000055">
    <property type="protein sequence ID" value="HHP67943.1"/>
    <property type="molecule type" value="Genomic_DNA"/>
</dbReference>
<dbReference type="PRINTS" id="PR02008">
    <property type="entry name" value="RCMTFAMILY"/>
</dbReference>
<keyword evidence="4 5" id="KW-0694">RNA-binding</keyword>
<sequence>MRGVSGVDKRLYLELKRVYGSLTDALVEKLREPPRRLYLRVNTTRTTTEDVIESLRKKGIEARRDEFFEEAVYIKLQGPYKVEDVGRHVVVDDFAAESLLLGANLYRPGIVGYNEFGKGEILTAVTREGRPIAVLEAYVSSSELGGMKKGLVAVNIRSPYRAPPIAELPEYRMGLIYPQSFPSMVVGRLVNPGAEVILDMNASPGGKTSHIVQLSKGRALVIAVDRSVGKVEKLEENLGRMGLKTNVLTIPFDSRYLDLLTRLEGRVDKVLIDPPCSNLGVRPRLSFKKTFRDAVNLADYQRQFIKVARRLLRDRGLLIYSTCTLTRVENEENTLYAVRSLGLKAEEAGFVPRAERVCFNETVGYRFHPLKDDMPGFYISLLRKP</sequence>
<evidence type="ECO:0000259" key="6">
    <source>
        <dbReference type="PROSITE" id="PS51686"/>
    </source>
</evidence>
<dbReference type="SUPFAM" id="SSF88697">
    <property type="entry name" value="PUA domain-like"/>
    <property type="match status" value="1"/>
</dbReference>
<dbReference type="InterPro" id="IPR049560">
    <property type="entry name" value="MeTrfase_RsmB-F_NOP2_cat"/>
</dbReference>
<dbReference type="HAMAP" id="MF_02237">
    <property type="entry name" value="NSUN6"/>
    <property type="match status" value="1"/>
</dbReference>
<dbReference type="GO" id="GO:0001510">
    <property type="term" value="P:RNA methylation"/>
    <property type="evidence" value="ECO:0007669"/>
    <property type="project" value="InterPro"/>
</dbReference>
<evidence type="ECO:0000256" key="3">
    <source>
        <dbReference type="ARBA" id="ARBA00022691"/>
    </source>
</evidence>
<comment type="similarity">
    <text evidence="5">Belongs to the class I-like SAM-binding methyltransferase superfamily. RsmB/NOP family.</text>
</comment>
<dbReference type="Pfam" id="PF22458">
    <property type="entry name" value="RsmF-B_ferredox"/>
    <property type="match status" value="1"/>
</dbReference>
<dbReference type="InterPro" id="IPR002478">
    <property type="entry name" value="PUA"/>
</dbReference>
<keyword evidence="3 5" id="KW-0949">S-adenosyl-L-methionine</keyword>
<dbReference type="InterPro" id="IPR015947">
    <property type="entry name" value="PUA-like_sf"/>
</dbReference>
<dbReference type="SMART" id="SM00359">
    <property type="entry name" value="PUA"/>
    <property type="match status" value="1"/>
</dbReference>
<keyword evidence="2 5" id="KW-0808">Transferase</keyword>
<comment type="caution">
    <text evidence="5">Lacks conserved residue(s) required for the propagation of feature annotation.</text>
</comment>
<accession>A0A7J3XZF5</accession>
<dbReference type="Gene3D" id="2.30.130.10">
    <property type="entry name" value="PUA domain"/>
    <property type="match status" value="1"/>
</dbReference>
<comment type="catalytic activity">
    <reaction evidence="5">
        <text>cytidine(72) in tRNA + S-adenosyl-L-methionine = 5-methylcytidine(72) in tRNA + S-adenosyl-L-homocysteine + H(+)</text>
        <dbReference type="Rhea" id="RHEA:61988"/>
        <dbReference type="Rhea" id="RHEA-COMP:15996"/>
        <dbReference type="Rhea" id="RHEA-COMP:15997"/>
        <dbReference type="ChEBI" id="CHEBI:15378"/>
        <dbReference type="ChEBI" id="CHEBI:57856"/>
        <dbReference type="ChEBI" id="CHEBI:59789"/>
        <dbReference type="ChEBI" id="CHEBI:74483"/>
        <dbReference type="ChEBI" id="CHEBI:82748"/>
    </reaction>
</comment>
<comment type="caution">
    <text evidence="7">The sequence shown here is derived from an EMBL/GenBank/DDBJ whole genome shotgun (WGS) entry which is preliminary data.</text>
</comment>
<dbReference type="PROSITE" id="PS51686">
    <property type="entry name" value="SAM_MT_RSMB_NOP"/>
    <property type="match status" value="1"/>
</dbReference>
<dbReference type="Pfam" id="PF01472">
    <property type="entry name" value="PUA"/>
    <property type="match status" value="1"/>
</dbReference>
<name>A0A7J3XZF5_9CREN</name>